<accession>A0ABS8WFR0</accession>
<comment type="caution">
    <text evidence="2">The sequence shown here is derived from an EMBL/GenBank/DDBJ whole genome shotgun (WGS) entry which is preliminary data.</text>
</comment>
<evidence type="ECO:0000313" key="3">
    <source>
        <dbReference type="Proteomes" id="UP001201273"/>
    </source>
</evidence>
<keyword evidence="1" id="KW-0812">Transmembrane</keyword>
<sequence length="194" mass="21174">MSHTILCRHKTSSQLGFSLIETMITLFVLTTGLLGVAASQGIAKKSAYESNQRTIASFIAMDIAERLRLNRQELIASPDRYAVDSVVSSASSITNPSCTACGQIQQREKDLLHWAGLLQGQQVVQDSRAVGGLKQADACIDYDTNNGKVLIVVSWTGRQSLIDGATDRNSFEKKCGTSSKERRQLILRTLVKNA</sequence>
<feature type="transmembrane region" description="Helical" evidence="1">
    <location>
        <begin position="23"/>
        <end position="43"/>
    </location>
</feature>
<dbReference type="Proteomes" id="UP001201273">
    <property type="component" value="Unassembled WGS sequence"/>
</dbReference>
<dbReference type="InterPro" id="IPR013362">
    <property type="entry name" value="Pilus_4_PilV"/>
</dbReference>
<protein>
    <submittedName>
        <fullName evidence="2">Type IV pilus modification protein PilV</fullName>
    </submittedName>
</protein>
<evidence type="ECO:0000256" key="1">
    <source>
        <dbReference type="SAM" id="Phobius"/>
    </source>
</evidence>
<organism evidence="2 3">
    <name type="scientific">Motilimonas cestriensis</name>
    <dbReference type="NCBI Taxonomy" id="2742685"/>
    <lineage>
        <taxon>Bacteria</taxon>
        <taxon>Pseudomonadati</taxon>
        <taxon>Pseudomonadota</taxon>
        <taxon>Gammaproteobacteria</taxon>
        <taxon>Alteromonadales</taxon>
        <taxon>Alteromonadales genera incertae sedis</taxon>
        <taxon>Motilimonas</taxon>
    </lineage>
</organism>
<evidence type="ECO:0000313" key="2">
    <source>
        <dbReference type="EMBL" id="MCE2596523.1"/>
    </source>
</evidence>
<proteinExistence type="predicted"/>
<keyword evidence="1" id="KW-0472">Membrane</keyword>
<dbReference type="EMBL" id="JAIMJA010000020">
    <property type="protein sequence ID" value="MCE2596523.1"/>
    <property type="molecule type" value="Genomic_DNA"/>
</dbReference>
<dbReference type="RefSeq" id="WP_233054159.1">
    <property type="nucleotide sequence ID" value="NZ_JAIMJA010000020.1"/>
</dbReference>
<reference evidence="2 3" key="1">
    <citation type="journal article" date="2022" name="Environ. Microbiol. Rep.">
        <title>Eco-phylogenetic analyses reveal divergent evolution of vitamin B12 metabolism in the marine bacterial family 'Psychromonadaceae'.</title>
        <authorList>
            <person name="Jin X."/>
            <person name="Yang Y."/>
            <person name="Cao H."/>
            <person name="Gao B."/>
            <person name="Zhao Z."/>
        </authorList>
    </citation>
    <scope>NUCLEOTIDE SEQUENCE [LARGE SCALE GENOMIC DNA]</scope>
    <source>
        <strain evidence="2 3">MKS20</strain>
    </source>
</reference>
<gene>
    <name evidence="2" type="primary">pilV</name>
    <name evidence="2" type="ORF">K6Y31_17140</name>
</gene>
<keyword evidence="1" id="KW-1133">Transmembrane helix</keyword>
<dbReference type="NCBIfam" id="TIGR02523">
    <property type="entry name" value="type_IV_pilV"/>
    <property type="match status" value="1"/>
</dbReference>
<keyword evidence="3" id="KW-1185">Reference proteome</keyword>
<name>A0ABS8WFR0_9GAMM</name>